<dbReference type="Proteomes" id="UP000867745">
    <property type="component" value="Unassembled WGS sequence"/>
</dbReference>
<evidence type="ECO:0000256" key="5">
    <source>
        <dbReference type="ARBA" id="ARBA00022970"/>
    </source>
</evidence>
<dbReference type="EMBL" id="DACUGV010000001">
    <property type="protein sequence ID" value="HAT7591245.1"/>
    <property type="molecule type" value="Genomic_DNA"/>
</dbReference>
<dbReference type="InterPro" id="IPR003593">
    <property type="entry name" value="AAA+_ATPase"/>
</dbReference>
<sequence length="232" mass="25748">MLQVNELNQYYGGSHILRGVSFEARIGEVTCLLGRNGVGKTTLLKCLMGLIPARSGSVLWQEKNVTYWKPHQRVRAGVAYVPQGRDIFPRLTVEENLLLGLSRFSAQDARRVPDDIYALFPVLQEMKYRRGGDLSGGQQQQLAIGRALASRPQLLILDEPTEGIQPSVIKEIGQVISHLAHRGDMAILLVEQFYDFAQQLADKYLLMSRGNIIQSGSGENMESEGVRGLVAI</sequence>
<comment type="caution">
    <text evidence="7">The sequence shown here is derived from an EMBL/GenBank/DDBJ whole genome shotgun (WGS) entry which is preliminary data.</text>
</comment>
<evidence type="ECO:0000259" key="6">
    <source>
        <dbReference type="PROSITE" id="PS50893"/>
    </source>
</evidence>
<dbReference type="InterPro" id="IPR027417">
    <property type="entry name" value="P-loop_NTPase"/>
</dbReference>
<keyword evidence="4 7" id="KW-0067">ATP-binding</keyword>
<keyword evidence="5" id="KW-0029">Amino-acid transport</keyword>
<reference evidence="7" key="2">
    <citation type="submission" date="2020-11" db="EMBL/GenBank/DDBJ databases">
        <authorList>
            <consortium name="NCBI Pathogen Detection Project"/>
        </authorList>
    </citation>
    <scope>NUCLEOTIDE SEQUENCE</scope>
    <source>
        <strain evidence="7">RS189</strain>
    </source>
</reference>
<evidence type="ECO:0000256" key="1">
    <source>
        <dbReference type="ARBA" id="ARBA00005417"/>
    </source>
</evidence>
<dbReference type="GO" id="GO:0016887">
    <property type="term" value="F:ATP hydrolysis activity"/>
    <property type="evidence" value="ECO:0007669"/>
    <property type="project" value="InterPro"/>
</dbReference>
<evidence type="ECO:0000313" key="8">
    <source>
        <dbReference type="Proteomes" id="UP000867745"/>
    </source>
</evidence>
<dbReference type="SMART" id="SM00382">
    <property type="entry name" value="AAA"/>
    <property type="match status" value="1"/>
</dbReference>
<dbReference type="NCBIfam" id="TIGR03410">
    <property type="entry name" value="urea_trans_UrtE"/>
    <property type="match status" value="1"/>
</dbReference>
<dbReference type="AlphaFoldDB" id="A0AA37Z7X1"/>
<name>A0AA37Z7X1_9ENTR</name>
<evidence type="ECO:0000256" key="2">
    <source>
        <dbReference type="ARBA" id="ARBA00022448"/>
    </source>
</evidence>
<comment type="similarity">
    <text evidence="1">Belongs to the ABC transporter superfamily.</text>
</comment>
<dbReference type="SUPFAM" id="SSF52540">
    <property type="entry name" value="P-loop containing nucleoside triphosphate hydrolases"/>
    <property type="match status" value="1"/>
</dbReference>
<dbReference type="GO" id="GO:0015658">
    <property type="term" value="F:branched-chain amino acid transmembrane transporter activity"/>
    <property type="evidence" value="ECO:0007669"/>
    <property type="project" value="TreeGrafter"/>
</dbReference>
<feature type="domain" description="ABC transporter" evidence="6">
    <location>
        <begin position="2"/>
        <end position="232"/>
    </location>
</feature>
<keyword evidence="2" id="KW-0813">Transport</keyword>
<dbReference type="RefSeq" id="WP_137365532.1">
    <property type="nucleotide sequence ID" value="NZ_JAUJUK010000001.1"/>
</dbReference>
<accession>A0AA37Z7X1</accession>
<dbReference type="PANTHER" id="PTHR43820">
    <property type="entry name" value="HIGH-AFFINITY BRANCHED-CHAIN AMINO ACID TRANSPORT ATP-BINDING PROTEIN LIVF"/>
    <property type="match status" value="1"/>
</dbReference>
<gene>
    <name evidence="7" type="primary">urtE</name>
    <name evidence="7" type="ORF">JAW44_000952</name>
</gene>
<organism evidence="7 8">
    <name type="scientific">Citrobacter werkmanii</name>
    <dbReference type="NCBI Taxonomy" id="67827"/>
    <lineage>
        <taxon>Bacteria</taxon>
        <taxon>Pseudomonadati</taxon>
        <taxon>Pseudomonadota</taxon>
        <taxon>Gammaproteobacteria</taxon>
        <taxon>Enterobacterales</taxon>
        <taxon>Enterobacteriaceae</taxon>
        <taxon>Citrobacter</taxon>
        <taxon>Citrobacter freundii complex</taxon>
    </lineage>
</organism>
<dbReference type="GO" id="GO:0015807">
    <property type="term" value="P:L-amino acid transport"/>
    <property type="evidence" value="ECO:0007669"/>
    <property type="project" value="TreeGrafter"/>
</dbReference>
<dbReference type="PANTHER" id="PTHR43820:SF5">
    <property type="entry name" value="HIGH-AFFINITY BRANCHED-CHAIN AMINO ACID TRANSPORT ATP-BINDING PROTEIN"/>
    <property type="match status" value="1"/>
</dbReference>
<evidence type="ECO:0000256" key="4">
    <source>
        <dbReference type="ARBA" id="ARBA00022840"/>
    </source>
</evidence>
<dbReference type="CDD" id="cd03224">
    <property type="entry name" value="ABC_TM1139_LivF_branched"/>
    <property type="match status" value="1"/>
</dbReference>
<dbReference type="InterPro" id="IPR017780">
    <property type="entry name" value="ABC_transptr_urea_ATP-bd_UrtE"/>
</dbReference>
<evidence type="ECO:0000313" key="7">
    <source>
        <dbReference type="EMBL" id="HAT7591245.1"/>
    </source>
</evidence>
<evidence type="ECO:0000256" key="3">
    <source>
        <dbReference type="ARBA" id="ARBA00022741"/>
    </source>
</evidence>
<dbReference type="Gene3D" id="3.40.50.300">
    <property type="entry name" value="P-loop containing nucleotide triphosphate hydrolases"/>
    <property type="match status" value="1"/>
</dbReference>
<reference evidence="7" key="1">
    <citation type="journal article" date="2018" name="Genome Biol.">
        <title>SKESA: strategic k-mer extension for scrupulous assemblies.</title>
        <authorList>
            <person name="Souvorov A."/>
            <person name="Agarwala R."/>
            <person name="Lipman D.J."/>
        </authorList>
    </citation>
    <scope>NUCLEOTIDE SEQUENCE</scope>
    <source>
        <strain evidence="7">RS189</strain>
    </source>
</reference>
<keyword evidence="3" id="KW-0547">Nucleotide-binding</keyword>
<dbReference type="GO" id="GO:0005524">
    <property type="term" value="F:ATP binding"/>
    <property type="evidence" value="ECO:0007669"/>
    <property type="project" value="UniProtKB-KW"/>
</dbReference>
<dbReference type="InterPro" id="IPR003439">
    <property type="entry name" value="ABC_transporter-like_ATP-bd"/>
</dbReference>
<dbReference type="PROSITE" id="PS50893">
    <property type="entry name" value="ABC_TRANSPORTER_2"/>
    <property type="match status" value="1"/>
</dbReference>
<dbReference type="Pfam" id="PF00005">
    <property type="entry name" value="ABC_tran"/>
    <property type="match status" value="1"/>
</dbReference>
<protein>
    <submittedName>
        <fullName evidence="7">Urea ABC transporter ATP-binding subunit UrtE</fullName>
    </submittedName>
</protein>
<dbReference type="InterPro" id="IPR052156">
    <property type="entry name" value="BCAA_Transport_ATP-bd_LivF"/>
</dbReference>
<proteinExistence type="inferred from homology"/>